<proteinExistence type="predicted"/>
<name>A0A1M6WNH6_9BACT</name>
<dbReference type="EMBL" id="FRBL01000001">
    <property type="protein sequence ID" value="SHK95323.1"/>
    <property type="molecule type" value="Genomic_DNA"/>
</dbReference>
<evidence type="ECO:0000313" key="1">
    <source>
        <dbReference type="EMBL" id="SHK95323.1"/>
    </source>
</evidence>
<evidence type="ECO:0000313" key="2">
    <source>
        <dbReference type="Proteomes" id="UP000184420"/>
    </source>
</evidence>
<dbReference type="Proteomes" id="UP000184420">
    <property type="component" value="Unassembled WGS sequence"/>
</dbReference>
<sequence>MLNVIIGKFLSELYEMDHNAISLVTVTLTVKAEYFPEDGHSELYEVNDKLKAILEKEGQTPIKHYVTCYEM</sequence>
<protein>
    <submittedName>
        <fullName evidence="1">Uncharacterized protein</fullName>
    </submittedName>
</protein>
<dbReference type="AlphaFoldDB" id="A0A1M6WNH6"/>
<keyword evidence="2" id="KW-1185">Reference proteome</keyword>
<accession>A0A1M6WNH6</accession>
<gene>
    <name evidence="1" type="ORF">SAMN05444266_101705</name>
</gene>
<reference evidence="1 2" key="1">
    <citation type="submission" date="2016-11" db="EMBL/GenBank/DDBJ databases">
        <authorList>
            <person name="Jaros S."/>
            <person name="Januszkiewicz K."/>
            <person name="Wedrychowicz H."/>
        </authorList>
    </citation>
    <scope>NUCLEOTIDE SEQUENCE [LARGE SCALE GENOMIC DNA]</scope>
    <source>
        <strain evidence="1 2">DSM 27406</strain>
    </source>
</reference>
<organism evidence="1 2">
    <name type="scientific">Chitinophaga jiangningensis</name>
    <dbReference type="NCBI Taxonomy" id="1419482"/>
    <lineage>
        <taxon>Bacteria</taxon>
        <taxon>Pseudomonadati</taxon>
        <taxon>Bacteroidota</taxon>
        <taxon>Chitinophagia</taxon>
        <taxon>Chitinophagales</taxon>
        <taxon>Chitinophagaceae</taxon>
        <taxon>Chitinophaga</taxon>
    </lineage>
</organism>